<proteinExistence type="predicted"/>
<comment type="caution">
    <text evidence="3">The sequence shown here is derived from an EMBL/GenBank/DDBJ whole genome shotgun (WGS) entry which is preliminary data.</text>
</comment>
<evidence type="ECO:0000313" key="3">
    <source>
        <dbReference type="EMBL" id="CAJ1099423.1"/>
    </source>
</evidence>
<reference evidence="3" key="1">
    <citation type="submission" date="2023-08" db="EMBL/GenBank/DDBJ databases">
        <authorList>
            <person name="Alioto T."/>
            <person name="Alioto T."/>
            <person name="Gomez Garrido J."/>
        </authorList>
    </citation>
    <scope>NUCLEOTIDE SEQUENCE</scope>
</reference>
<accession>A0AA36HHK8</accession>
<gene>
    <name evidence="3" type="ORF">OCTVUL_1B008380</name>
</gene>
<dbReference type="EMBL" id="CATOCA020000015">
    <property type="protein sequence ID" value="CAJ1099423.1"/>
    <property type="molecule type" value="Genomic_DNA"/>
</dbReference>
<evidence type="ECO:0000256" key="2">
    <source>
        <dbReference type="SAM" id="Phobius"/>
    </source>
</evidence>
<dbReference type="Proteomes" id="UP001162480">
    <property type="component" value="Unassembled WGS sequence"/>
</dbReference>
<protein>
    <submittedName>
        <fullName evidence="3">Uncharacterized protein</fullName>
    </submittedName>
</protein>
<feature type="transmembrane region" description="Helical" evidence="2">
    <location>
        <begin position="33"/>
        <end position="51"/>
    </location>
</feature>
<name>A0AA36HHK8_OCTVU</name>
<dbReference type="AlphaFoldDB" id="A0AA36HHK8"/>
<keyword evidence="2" id="KW-1133">Transmembrane helix</keyword>
<sequence>MMDAHLNPNITNGSQSEMGTIKEPGSNAAVTSSLNYAMAVLCILIALKHLFN</sequence>
<evidence type="ECO:0000256" key="1">
    <source>
        <dbReference type="SAM" id="MobiDB-lite"/>
    </source>
</evidence>
<feature type="compositionally biased region" description="Polar residues" evidence="1">
    <location>
        <begin position="8"/>
        <end position="18"/>
    </location>
</feature>
<keyword evidence="4" id="KW-1185">Reference proteome</keyword>
<organism evidence="3 4">
    <name type="scientific">Octopus vulgaris</name>
    <name type="common">Common octopus</name>
    <dbReference type="NCBI Taxonomy" id="6645"/>
    <lineage>
        <taxon>Eukaryota</taxon>
        <taxon>Metazoa</taxon>
        <taxon>Spiralia</taxon>
        <taxon>Lophotrochozoa</taxon>
        <taxon>Mollusca</taxon>
        <taxon>Cephalopoda</taxon>
        <taxon>Coleoidea</taxon>
        <taxon>Octopodiformes</taxon>
        <taxon>Octopoda</taxon>
        <taxon>Incirrata</taxon>
        <taxon>Octopodidae</taxon>
        <taxon>Octopus</taxon>
    </lineage>
</organism>
<keyword evidence="2" id="KW-0472">Membrane</keyword>
<keyword evidence="2" id="KW-0812">Transmembrane</keyword>
<feature type="region of interest" description="Disordered" evidence="1">
    <location>
        <begin position="1"/>
        <end position="27"/>
    </location>
</feature>
<evidence type="ECO:0000313" key="4">
    <source>
        <dbReference type="Proteomes" id="UP001162480"/>
    </source>
</evidence>